<sequence length="472" mass="51120">MEGIQSDLDVIRGALARSLCPAAATPAAAAYDAEKDGRHGGAAEGPGSGGHQRAGMPQSPSTDAGVDCDRLELARLREQVSLLSSCEAEKARLEVEVASKEAALRQCAQASHTVLQREKEQQEQLHRATAALQEKQAELTMWRERHQRLQREADLLRQELDALAGQCDRLEAAVGELREAVLQVAAENDRLRTALHGTEAECEELRRRQEEHDAVVEREAALRDELQAIHTTYSESLAYLTAARAEIEARRQYWASVQEEHASLQEALAAAQAAVCVWEARFVSEQAAPPASPHSATRENAATSLPGDDDGGGGSCTGDEGESHEAHLAALEAKVVDLALHLQEQRAAAAAAEEGYATLASAVTLESRELLEMRRLLAAQRPEWTRLSDTNQQLQAALLACESHVEALQELAVSLLDELTEQSLYAYELETQLAVKVVKGGGGGTAAPRRSTALHFMQRQQHLKACASGRLN</sequence>
<keyword evidence="1" id="KW-0175">Coiled coil</keyword>
<feature type="compositionally biased region" description="Polar residues" evidence="2">
    <location>
        <begin position="294"/>
        <end position="303"/>
    </location>
</feature>
<feature type="compositionally biased region" description="Basic and acidic residues" evidence="2">
    <location>
        <begin position="32"/>
        <end position="41"/>
    </location>
</feature>
<evidence type="ECO:0000256" key="2">
    <source>
        <dbReference type="SAM" id="MobiDB-lite"/>
    </source>
</evidence>
<evidence type="ECO:0000313" key="4">
    <source>
        <dbReference type="Proteomes" id="UP000284403"/>
    </source>
</evidence>
<feature type="coiled-coil region" evidence="1">
    <location>
        <begin position="83"/>
        <end position="208"/>
    </location>
</feature>
<name>A0A3R7L4S3_9TRYP</name>
<dbReference type="AlphaFoldDB" id="A0A3R7L4S3"/>
<evidence type="ECO:0000313" key="3">
    <source>
        <dbReference type="EMBL" id="RNF21084.1"/>
    </source>
</evidence>
<proteinExistence type="predicted"/>
<feature type="compositionally biased region" description="Gly residues" evidence="2">
    <location>
        <begin position="42"/>
        <end position="52"/>
    </location>
</feature>
<accession>A0A3R7L4S3</accession>
<feature type="region of interest" description="Disordered" evidence="2">
    <location>
        <begin position="288"/>
        <end position="324"/>
    </location>
</feature>
<keyword evidence="4" id="KW-1185">Reference proteome</keyword>
<dbReference type="GeneID" id="40317148"/>
<dbReference type="Gene3D" id="1.10.287.1490">
    <property type="match status" value="1"/>
</dbReference>
<dbReference type="RefSeq" id="XP_029229427.1">
    <property type="nucleotide sequence ID" value="XM_029370455.1"/>
</dbReference>
<dbReference type="EMBL" id="MKKU01000164">
    <property type="protein sequence ID" value="RNF21084.1"/>
    <property type="molecule type" value="Genomic_DNA"/>
</dbReference>
<evidence type="ECO:0000256" key="1">
    <source>
        <dbReference type="SAM" id="Coils"/>
    </source>
</evidence>
<dbReference type="Proteomes" id="UP000284403">
    <property type="component" value="Unassembled WGS sequence"/>
</dbReference>
<protein>
    <submittedName>
        <fullName evidence="3">Uncharacterized protein</fullName>
    </submittedName>
</protein>
<comment type="caution">
    <text evidence="3">The sequence shown here is derived from an EMBL/GenBank/DDBJ whole genome shotgun (WGS) entry which is preliminary data.</text>
</comment>
<reference evidence="3 4" key="1">
    <citation type="journal article" date="2018" name="BMC Genomics">
        <title>Genomic comparison of Trypanosoma conorhini and Trypanosoma rangeli to Trypanosoma cruzi strains of high and low virulence.</title>
        <authorList>
            <person name="Bradwell K.R."/>
            <person name="Koparde V.N."/>
            <person name="Matveyev A.V."/>
            <person name="Serrano M.G."/>
            <person name="Alves J.M."/>
            <person name="Parikh H."/>
            <person name="Huang B."/>
            <person name="Lee V."/>
            <person name="Espinosa-Alvarez O."/>
            <person name="Ortiz P.A."/>
            <person name="Costa-Martins A.G."/>
            <person name="Teixeira M.M."/>
            <person name="Buck G.A."/>
        </authorList>
    </citation>
    <scope>NUCLEOTIDE SEQUENCE [LARGE SCALE GENOMIC DNA]</scope>
    <source>
        <strain evidence="3 4">025E</strain>
    </source>
</reference>
<dbReference type="OrthoDB" id="251584at2759"/>
<gene>
    <name evidence="3" type="ORF">Tco025E_03537</name>
</gene>
<feature type="region of interest" description="Disordered" evidence="2">
    <location>
        <begin position="26"/>
        <end position="65"/>
    </location>
</feature>
<organism evidence="3 4">
    <name type="scientific">Trypanosoma conorhini</name>
    <dbReference type="NCBI Taxonomy" id="83891"/>
    <lineage>
        <taxon>Eukaryota</taxon>
        <taxon>Discoba</taxon>
        <taxon>Euglenozoa</taxon>
        <taxon>Kinetoplastea</taxon>
        <taxon>Metakinetoplastina</taxon>
        <taxon>Trypanosomatida</taxon>
        <taxon>Trypanosomatidae</taxon>
        <taxon>Trypanosoma</taxon>
    </lineage>
</organism>